<dbReference type="Proteomes" id="UP001310594">
    <property type="component" value="Unassembled WGS sequence"/>
</dbReference>
<accession>A0AAN7W982</accession>
<feature type="compositionally biased region" description="Pro residues" evidence="1">
    <location>
        <begin position="37"/>
        <end position="49"/>
    </location>
</feature>
<evidence type="ECO:0000313" key="2">
    <source>
        <dbReference type="EMBL" id="KAK5700059.1"/>
    </source>
</evidence>
<dbReference type="AlphaFoldDB" id="A0AAN7W982"/>
<evidence type="ECO:0000313" key="3">
    <source>
        <dbReference type="Proteomes" id="UP001310594"/>
    </source>
</evidence>
<name>A0AAN7W982_9PEZI</name>
<feature type="region of interest" description="Disordered" evidence="1">
    <location>
        <begin position="1"/>
        <end position="59"/>
    </location>
</feature>
<reference evidence="2" key="1">
    <citation type="submission" date="2023-08" db="EMBL/GenBank/DDBJ databases">
        <title>Black Yeasts Isolated from many extreme environments.</title>
        <authorList>
            <person name="Coleine C."/>
            <person name="Stajich J.E."/>
            <person name="Selbmann L."/>
        </authorList>
    </citation>
    <scope>NUCLEOTIDE SEQUENCE</scope>
    <source>
        <strain evidence="2">CCFEE 5810</strain>
    </source>
</reference>
<organism evidence="2 3">
    <name type="scientific">Elasticomyces elasticus</name>
    <dbReference type="NCBI Taxonomy" id="574655"/>
    <lineage>
        <taxon>Eukaryota</taxon>
        <taxon>Fungi</taxon>
        <taxon>Dikarya</taxon>
        <taxon>Ascomycota</taxon>
        <taxon>Pezizomycotina</taxon>
        <taxon>Dothideomycetes</taxon>
        <taxon>Dothideomycetidae</taxon>
        <taxon>Mycosphaerellales</taxon>
        <taxon>Teratosphaeriaceae</taxon>
        <taxon>Elasticomyces</taxon>
    </lineage>
</organism>
<sequence>MVRKLQTASKIVDREPAPEGTTTRPRTRQTTRRQAQNPPPPQYVAPRTPPRTQGLSPPTLARRGQWFRAREATVLGQEDVLARLKVASGGQAMGGGDEVGWRNLSLPNLTTVHRAVMEAREEAVNYRLMGSSSTESLPDGGGDDGKCRLLALPDELLLRVLRHLVPSGGVMHVVRQYKRNTSDSTEWSAAWREGDVGDYPVINHLADRMMYQADTTSSDSDDNSLPVRTEYLALARVCRRMNDVFCSIFYGENQMLFEFSEGGRWPGIVALPPRTESMELECWSRKYESSSTRSATWPLSKRTASYVRELSVLFPMIVVVEAVLEHNRMGPVMGTLEDAFMWFKGDCALKRLTIDVAPVDIMCVAGRLWFECSVRPGGRVVLDMLERGGNGEGSEVAEIVLGVVGCLREKVDEVRVKVDVV</sequence>
<proteinExistence type="predicted"/>
<gene>
    <name evidence="2" type="ORF">LTR97_006194</name>
</gene>
<evidence type="ECO:0000256" key="1">
    <source>
        <dbReference type="SAM" id="MobiDB-lite"/>
    </source>
</evidence>
<comment type="caution">
    <text evidence="2">The sequence shown here is derived from an EMBL/GenBank/DDBJ whole genome shotgun (WGS) entry which is preliminary data.</text>
</comment>
<dbReference type="EMBL" id="JAVRQU010000008">
    <property type="protein sequence ID" value="KAK5700059.1"/>
    <property type="molecule type" value="Genomic_DNA"/>
</dbReference>
<protein>
    <submittedName>
        <fullName evidence="2">Uncharacterized protein</fullName>
    </submittedName>
</protein>